<dbReference type="Proteomes" id="UP000017127">
    <property type="component" value="Unassembled WGS sequence"/>
</dbReference>
<evidence type="ECO:0000313" key="2">
    <source>
        <dbReference type="Proteomes" id="UP000017127"/>
    </source>
</evidence>
<comment type="caution">
    <text evidence="1">The sequence shown here is derived from an EMBL/GenBank/DDBJ whole genome shotgun (WGS) entry which is preliminary data.</text>
</comment>
<organism evidence="1 2">
    <name type="scientific">Lyngbya aestuarii BL J</name>
    <dbReference type="NCBI Taxonomy" id="1348334"/>
    <lineage>
        <taxon>Bacteria</taxon>
        <taxon>Bacillati</taxon>
        <taxon>Cyanobacteriota</taxon>
        <taxon>Cyanophyceae</taxon>
        <taxon>Oscillatoriophycideae</taxon>
        <taxon>Oscillatoriales</taxon>
        <taxon>Microcoleaceae</taxon>
        <taxon>Lyngbya</taxon>
    </lineage>
</organism>
<protein>
    <submittedName>
        <fullName evidence="1">Uncharacterized protein</fullName>
    </submittedName>
</protein>
<gene>
    <name evidence="1" type="ORF">M595_4543</name>
</gene>
<sequence>MKLCSDGNINHATAHRVRLKIHQQDTMVVRFVDSHQQPFSWSAIAKGLSSQADFRQLWNQTWADIPFDFLWQPIPIHSNFTTTHPFFAVLIPSNFSPANPQAYQEYLQKLKPHQQVATFSNLSGDALLVIPKDTGNYGHIAAFCRLASIDLQQALWKRVGEIAEKTIEQGGSIWCNTHGHGVPWMHIRFDFSLKYLTLLSAQSINNQTQALWYQMISSLYDERNTSTSGLYRS</sequence>
<proteinExistence type="predicted"/>
<keyword evidence="2" id="KW-1185">Reference proteome</keyword>
<dbReference type="RefSeq" id="WP_023068259.1">
    <property type="nucleotide sequence ID" value="NZ_AUZM01000055.1"/>
</dbReference>
<name>U7QCD7_9CYAN</name>
<reference evidence="1 2" key="1">
    <citation type="journal article" date="2013" name="Front. Microbiol.">
        <title>Comparative genomic analyses of the cyanobacterium, Lyngbya aestuarii BL J, a powerful hydrogen producer.</title>
        <authorList>
            <person name="Kothari A."/>
            <person name="Vaughn M."/>
            <person name="Garcia-Pichel F."/>
        </authorList>
    </citation>
    <scope>NUCLEOTIDE SEQUENCE [LARGE SCALE GENOMIC DNA]</scope>
    <source>
        <strain evidence="1 2">BL J</strain>
    </source>
</reference>
<evidence type="ECO:0000313" key="1">
    <source>
        <dbReference type="EMBL" id="ERT05524.1"/>
    </source>
</evidence>
<accession>U7QCD7</accession>
<dbReference type="OrthoDB" id="980262at2"/>
<dbReference type="EMBL" id="AUZM01000055">
    <property type="protein sequence ID" value="ERT05524.1"/>
    <property type="molecule type" value="Genomic_DNA"/>
</dbReference>
<dbReference type="InterPro" id="IPR054220">
    <property type="entry name" value="DUF6940"/>
</dbReference>
<dbReference type="Pfam" id="PF22086">
    <property type="entry name" value="DUF6940"/>
    <property type="match status" value="1"/>
</dbReference>
<dbReference type="AlphaFoldDB" id="U7QCD7"/>